<keyword evidence="1" id="KW-0472">Membrane</keyword>
<gene>
    <name evidence="2" type="ORF">ILYODFUR_014776</name>
</gene>
<evidence type="ECO:0000313" key="3">
    <source>
        <dbReference type="Proteomes" id="UP001482620"/>
    </source>
</evidence>
<comment type="caution">
    <text evidence="2">The sequence shown here is derived from an EMBL/GenBank/DDBJ whole genome shotgun (WGS) entry which is preliminary data.</text>
</comment>
<keyword evidence="1" id="KW-1133">Transmembrane helix</keyword>
<evidence type="ECO:0000256" key="1">
    <source>
        <dbReference type="SAM" id="Phobius"/>
    </source>
</evidence>
<sequence>MTVLRHPAKIDAGRIGRRQHVAALVLCHLMTADCFLLTLLRLSVKVTEIYLKKHQIICYCLCCQPL</sequence>
<keyword evidence="3" id="KW-1185">Reference proteome</keyword>
<feature type="transmembrane region" description="Helical" evidence="1">
    <location>
        <begin position="21"/>
        <end position="42"/>
    </location>
</feature>
<keyword evidence="1" id="KW-0812">Transmembrane</keyword>
<dbReference type="Proteomes" id="UP001482620">
    <property type="component" value="Unassembled WGS sequence"/>
</dbReference>
<organism evidence="2 3">
    <name type="scientific">Ilyodon furcidens</name>
    <name type="common">goldbreast splitfin</name>
    <dbReference type="NCBI Taxonomy" id="33524"/>
    <lineage>
        <taxon>Eukaryota</taxon>
        <taxon>Metazoa</taxon>
        <taxon>Chordata</taxon>
        <taxon>Craniata</taxon>
        <taxon>Vertebrata</taxon>
        <taxon>Euteleostomi</taxon>
        <taxon>Actinopterygii</taxon>
        <taxon>Neopterygii</taxon>
        <taxon>Teleostei</taxon>
        <taxon>Neoteleostei</taxon>
        <taxon>Acanthomorphata</taxon>
        <taxon>Ovalentaria</taxon>
        <taxon>Atherinomorphae</taxon>
        <taxon>Cyprinodontiformes</taxon>
        <taxon>Goodeidae</taxon>
        <taxon>Ilyodon</taxon>
    </lineage>
</organism>
<evidence type="ECO:0000313" key="2">
    <source>
        <dbReference type="EMBL" id="MEQ2232754.1"/>
    </source>
</evidence>
<reference evidence="2 3" key="1">
    <citation type="submission" date="2021-06" db="EMBL/GenBank/DDBJ databases">
        <authorList>
            <person name="Palmer J.M."/>
        </authorList>
    </citation>
    <scope>NUCLEOTIDE SEQUENCE [LARGE SCALE GENOMIC DNA]</scope>
    <source>
        <strain evidence="3">if_2019</strain>
        <tissue evidence="2">Muscle</tissue>
    </source>
</reference>
<dbReference type="EMBL" id="JAHRIQ010036016">
    <property type="protein sequence ID" value="MEQ2232754.1"/>
    <property type="molecule type" value="Genomic_DNA"/>
</dbReference>
<accession>A0ABV0TJT7</accession>
<protein>
    <submittedName>
        <fullName evidence="2">Uncharacterized protein</fullName>
    </submittedName>
</protein>
<name>A0ABV0TJT7_9TELE</name>
<proteinExistence type="predicted"/>